<dbReference type="HOGENOM" id="CLU_2294160_0_0_1"/>
<dbReference type="AlphaFoldDB" id="G0P775"/>
<keyword evidence="1" id="KW-0812">Transmembrane</keyword>
<gene>
    <name evidence="2" type="ORF">CAEBREN_03768</name>
</gene>
<accession>G0P775</accession>
<proteinExistence type="predicted"/>
<keyword evidence="1" id="KW-1133">Transmembrane helix</keyword>
<feature type="transmembrane region" description="Helical" evidence="1">
    <location>
        <begin position="38"/>
        <end position="59"/>
    </location>
</feature>
<dbReference type="InParanoid" id="G0P775"/>
<evidence type="ECO:0000313" key="2">
    <source>
        <dbReference type="EMBL" id="EGT46851.1"/>
    </source>
</evidence>
<reference evidence="3" key="1">
    <citation type="submission" date="2011-07" db="EMBL/GenBank/DDBJ databases">
        <authorList>
            <consortium name="Caenorhabditis brenneri Sequencing and Analysis Consortium"/>
            <person name="Wilson R.K."/>
        </authorList>
    </citation>
    <scope>NUCLEOTIDE SEQUENCE [LARGE SCALE GENOMIC DNA]</scope>
    <source>
        <strain evidence="3">PB2801</strain>
    </source>
</reference>
<evidence type="ECO:0000313" key="3">
    <source>
        <dbReference type="Proteomes" id="UP000008068"/>
    </source>
</evidence>
<dbReference type="Proteomes" id="UP000008068">
    <property type="component" value="Unassembled WGS sequence"/>
</dbReference>
<sequence>MPSFIRIIVLNIVAIILAYYYYDIKMSDLMQFTGAQRHLLIAVGVYLVFILIVLVLFFNHHTHEQLIQRARVERQARELLPPPRRHRRNNRRFDHYWMNEE</sequence>
<evidence type="ECO:0000256" key="1">
    <source>
        <dbReference type="SAM" id="Phobius"/>
    </source>
</evidence>
<protein>
    <submittedName>
        <fullName evidence="2">Uncharacterized protein</fullName>
    </submittedName>
</protein>
<name>G0P775_CAEBE</name>
<dbReference type="EMBL" id="GL380109">
    <property type="protein sequence ID" value="EGT46851.1"/>
    <property type="molecule type" value="Genomic_DNA"/>
</dbReference>
<feature type="transmembrane region" description="Helical" evidence="1">
    <location>
        <begin position="5"/>
        <end position="22"/>
    </location>
</feature>
<organism evidence="3">
    <name type="scientific">Caenorhabditis brenneri</name>
    <name type="common">Nematode worm</name>
    <dbReference type="NCBI Taxonomy" id="135651"/>
    <lineage>
        <taxon>Eukaryota</taxon>
        <taxon>Metazoa</taxon>
        <taxon>Ecdysozoa</taxon>
        <taxon>Nematoda</taxon>
        <taxon>Chromadorea</taxon>
        <taxon>Rhabditida</taxon>
        <taxon>Rhabditina</taxon>
        <taxon>Rhabditomorpha</taxon>
        <taxon>Rhabditoidea</taxon>
        <taxon>Rhabditidae</taxon>
        <taxon>Peloderinae</taxon>
        <taxon>Caenorhabditis</taxon>
    </lineage>
</organism>
<keyword evidence="1" id="KW-0472">Membrane</keyword>
<keyword evidence="3" id="KW-1185">Reference proteome</keyword>